<protein>
    <submittedName>
        <fullName evidence="2">Metal-dependent hydrolase</fullName>
    </submittedName>
</protein>
<feature type="transmembrane region" description="Helical" evidence="1">
    <location>
        <begin position="193"/>
        <end position="214"/>
    </location>
</feature>
<feature type="transmembrane region" description="Helical" evidence="1">
    <location>
        <begin position="162"/>
        <end position="181"/>
    </location>
</feature>
<keyword evidence="1" id="KW-1133">Transmembrane helix</keyword>
<dbReference type="InterPro" id="IPR007404">
    <property type="entry name" value="YdjM-like"/>
</dbReference>
<keyword evidence="3" id="KW-1185">Reference proteome</keyword>
<feature type="transmembrane region" description="Helical" evidence="1">
    <location>
        <begin position="66"/>
        <end position="87"/>
    </location>
</feature>
<comment type="caution">
    <text evidence="2">The sequence shown here is derived from an EMBL/GenBank/DDBJ whole genome shotgun (WGS) entry which is preliminary data.</text>
</comment>
<dbReference type="Proteomes" id="UP001589683">
    <property type="component" value="Unassembled WGS sequence"/>
</dbReference>
<evidence type="ECO:0000256" key="1">
    <source>
        <dbReference type="SAM" id="Phobius"/>
    </source>
</evidence>
<name>A0ABV5JCA7_9RHOB</name>
<sequence>MQAINHAVTALILKKTFPEAPLLGLILTTEAVEYLWVGLNIVGLEKTDIGPEMQSVSDVHLVHMPFSHSVGTSVILAAVLGLIVFWHGGKAAKAIALALSLGVFSHIVLDLIVHAPDIAVFPFFNPSKLGTGLYTNQPLLALALETVWGILCWWIFRGSWGLLALIVTLEITALPLYSNMINAGESLLTGQDTIFALVILAQMITTTALVWLFARKRTEAQPNGNAAVIE</sequence>
<keyword evidence="1" id="KW-0812">Transmembrane</keyword>
<feature type="transmembrane region" description="Helical" evidence="1">
    <location>
        <begin position="94"/>
        <end position="115"/>
    </location>
</feature>
<keyword evidence="1" id="KW-0472">Membrane</keyword>
<dbReference type="Pfam" id="PF04307">
    <property type="entry name" value="YdjM"/>
    <property type="match status" value="1"/>
</dbReference>
<gene>
    <name evidence="2" type="ORF">ACFFUT_02900</name>
</gene>
<dbReference type="EMBL" id="JBHMEA010000007">
    <property type="protein sequence ID" value="MFB9230735.1"/>
    <property type="molecule type" value="Genomic_DNA"/>
</dbReference>
<feature type="transmembrane region" description="Helical" evidence="1">
    <location>
        <begin position="135"/>
        <end position="155"/>
    </location>
</feature>
<dbReference type="RefSeq" id="WP_213887381.1">
    <property type="nucleotide sequence ID" value="NZ_JAGFNU010000001.1"/>
</dbReference>
<evidence type="ECO:0000313" key="2">
    <source>
        <dbReference type="EMBL" id="MFB9230735.1"/>
    </source>
</evidence>
<reference evidence="2 3" key="1">
    <citation type="submission" date="2024-09" db="EMBL/GenBank/DDBJ databases">
        <authorList>
            <person name="Sun Q."/>
            <person name="Mori K."/>
        </authorList>
    </citation>
    <scope>NUCLEOTIDE SEQUENCE [LARGE SCALE GENOMIC DNA]</scope>
    <source>
        <strain evidence="2 3">CECT 8726</strain>
    </source>
</reference>
<proteinExistence type="predicted"/>
<organism evidence="2 3">
    <name type="scientific">Pseudohalocynthiibacter aestuariivivens</name>
    <dbReference type="NCBI Taxonomy" id="1591409"/>
    <lineage>
        <taxon>Bacteria</taxon>
        <taxon>Pseudomonadati</taxon>
        <taxon>Pseudomonadota</taxon>
        <taxon>Alphaproteobacteria</taxon>
        <taxon>Rhodobacterales</taxon>
        <taxon>Paracoccaceae</taxon>
        <taxon>Pseudohalocynthiibacter</taxon>
    </lineage>
</organism>
<dbReference type="GO" id="GO:0016787">
    <property type="term" value="F:hydrolase activity"/>
    <property type="evidence" value="ECO:0007669"/>
    <property type="project" value="UniProtKB-KW"/>
</dbReference>
<accession>A0ABV5JCA7</accession>
<keyword evidence="2" id="KW-0378">Hydrolase</keyword>
<evidence type="ECO:0000313" key="3">
    <source>
        <dbReference type="Proteomes" id="UP001589683"/>
    </source>
</evidence>